<name>A0A1M5S828_9FLAO</name>
<dbReference type="GO" id="GO:0016757">
    <property type="term" value="F:glycosyltransferase activity"/>
    <property type="evidence" value="ECO:0007669"/>
    <property type="project" value="UniProtKB-KW"/>
</dbReference>
<feature type="domain" description="Phosphoribosyltransferase" evidence="3">
    <location>
        <begin position="8"/>
        <end position="185"/>
    </location>
</feature>
<evidence type="ECO:0000259" key="3">
    <source>
        <dbReference type="Pfam" id="PF00156"/>
    </source>
</evidence>
<dbReference type="OrthoDB" id="7375662at2"/>
<keyword evidence="1 4" id="KW-0328">Glycosyltransferase</keyword>
<dbReference type="EMBL" id="FQWS01000002">
    <property type="protein sequence ID" value="SHH34644.1"/>
    <property type="molecule type" value="Genomic_DNA"/>
</dbReference>
<dbReference type="STRING" id="1089305.SAMN05444148_1796"/>
<dbReference type="RefSeq" id="WP_073085644.1">
    <property type="nucleotide sequence ID" value="NZ_FQWS01000002.1"/>
</dbReference>
<dbReference type="CDD" id="cd06223">
    <property type="entry name" value="PRTases_typeI"/>
    <property type="match status" value="1"/>
</dbReference>
<dbReference type="AlphaFoldDB" id="A0A1M5S828"/>
<sequence>MKVITLHNADFEQRCQELFSKIDVQPDVVVGILNGGGFVLNEYQKTASKNTEVTTVKLQRDSTKGIKKKSLLQKFLKASPNTLLDGLRRMEHRRNLNRKLKEIQSDLEIKIESKPETVNTILILDDALDSGITIKSVIQSLQKRFPNSEIKTAVISWTNSKSIIAPDYYILKNTLVRFPWSLDYKSQRHE</sequence>
<proteinExistence type="predicted"/>
<dbReference type="Pfam" id="PF00156">
    <property type="entry name" value="Pribosyltran"/>
    <property type="match status" value="1"/>
</dbReference>
<dbReference type="PANTHER" id="PTHR43363">
    <property type="entry name" value="HYPOXANTHINE PHOSPHORIBOSYLTRANSFERASE"/>
    <property type="match status" value="1"/>
</dbReference>
<reference evidence="5" key="1">
    <citation type="submission" date="2016-11" db="EMBL/GenBank/DDBJ databases">
        <authorList>
            <person name="Varghese N."/>
            <person name="Submissions S."/>
        </authorList>
    </citation>
    <scope>NUCLEOTIDE SEQUENCE [LARGE SCALE GENOMIC DNA]</scope>
    <source>
        <strain evidence="5">DSM 25330</strain>
    </source>
</reference>
<dbReference type="PANTHER" id="PTHR43363:SF1">
    <property type="entry name" value="HYPOXANTHINE-GUANINE PHOSPHORIBOSYLTRANSFERASE"/>
    <property type="match status" value="1"/>
</dbReference>
<protein>
    <submittedName>
        <fullName evidence="4">Hypoxanthine phosphoribosyltransferase</fullName>
    </submittedName>
</protein>
<evidence type="ECO:0000313" key="4">
    <source>
        <dbReference type="EMBL" id="SHH34644.1"/>
    </source>
</evidence>
<keyword evidence="5" id="KW-1185">Reference proteome</keyword>
<evidence type="ECO:0000256" key="2">
    <source>
        <dbReference type="ARBA" id="ARBA00022679"/>
    </source>
</evidence>
<organism evidence="4 5">
    <name type="scientific">Winogradskyella jejuensis</name>
    <dbReference type="NCBI Taxonomy" id="1089305"/>
    <lineage>
        <taxon>Bacteria</taxon>
        <taxon>Pseudomonadati</taxon>
        <taxon>Bacteroidota</taxon>
        <taxon>Flavobacteriia</taxon>
        <taxon>Flavobacteriales</taxon>
        <taxon>Flavobacteriaceae</taxon>
        <taxon>Winogradskyella</taxon>
    </lineage>
</organism>
<evidence type="ECO:0000256" key="1">
    <source>
        <dbReference type="ARBA" id="ARBA00022676"/>
    </source>
</evidence>
<accession>A0A1M5S828</accession>
<dbReference type="Gene3D" id="3.40.50.2020">
    <property type="match status" value="1"/>
</dbReference>
<dbReference type="Proteomes" id="UP000184522">
    <property type="component" value="Unassembled WGS sequence"/>
</dbReference>
<dbReference type="InterPro" id="IPR029057">
    <property type="entry name" value="PRTase-like"/>
</dbReference>
<evidence type="ECO:0000313" key="5">
    <source>
        <dbReference type="Proteomes" id="UP000184522"/>
    </source>
</evidence>
<dbReference type="InterPro" id="IPR000836">
    <property type="entry name" value="PRTase_dom"/>
</dbReference>
<keyword evidence="2 4" id="KW-0808">Transferase</keyword>
<dbReference type="SUPFAM" id="SSF53271">
    <property type="entry name" value="PRTase-like"/>
    <property type="match status" value="1"/>
</dbReference>
<gene>
    <name evidence="4" type="ORF">SAMN05444148_1796</name>
</gene>